<dbReference type="Proteomes" id="UP001165064">
    <property type="component" value="Unassembled WGS sequence"/>
</dbReference>
<dbReference type="EMBL" id="BSXS01000003">
    <property type="protein sequence ID" value="GME70205.1"/>
    <property type="molecule type" value="Genomic_DNA"/>
</dbReference>
<accession>A0ACB5SRD7</accession>
<proteinExistence type="predicted"/>
<evidence type="ECO:0000313" key="2">
    <source>
        <dbReference type="Proteomes" id="UP001165064"/>
    </source>
</evidence>
<evidence type="ECO:0000313" key="1">
    <source>
        <dbReference type="EMBL" id="GME70205.1"/>
    </source>
</evidence>
<sequence length="1243" mass="143494">MLSPSFKFYRSLLSTESRFPLLLRKSFTTTPQRSNLANRFNHITSAESKSTINNDQIKQHIDFSEYSIFHNGARPFVQKFITMLDAEARSRLTAVDNIELYLSRGGVSEPGTKLEDPLTETERSHIQEYPADHLIHIIQDLFMPLELEKKCYEFLEILQEKNEDTRKIKLSLDMHFDKVESTSLFDEPKNRNLKVFASFLKSFVDQHHDILSQKDFTLTNDVHNFMMKVLLRFEDPSAFIAYTGLYLPGSRQGVNFIFGRSFPFRPKDASLLDNRHLDRTYLPLHYTLVTRCLETYPEYTEKAQADILLARLMWDYSAFAPFVEPYLRVCGDSLSPKTVELLKSKLRKYPYLSENQENSLLKLVVDTHKDDYKFILNYLQNSQKHLTLPLPSYVSPDTLCTLLTITPTHLWPKMLSSMAAAGIVVYKTNSSIITTINLVLNKEAGDLSKDSSSKSDVRKFRPSWLLKQSSFFHELTRNFPTKLVKAVFSQFSTAIPKDLPNVKEIPILCTDPNLACDMRRYTSRRNLLTTHISDLSLYDIKLNHASTHLLERYARYKYKQLFQKNLPLSAHLSFLFSTYPTASKEVLEKLGFKPNVMIYNQRSQLVLENSPLDSDTLTQFFMRCRAAINGCSYIPKFIKMRKNGAPGMHPELYLVPVNLRHASYVIHTINTAKPLVMKDIKSQFTAAAKRGVLKLSVPELGPKFDLLFRRLNEAKRMDLLCFLIASDIWFPYTKLVEETIFSVLDPMLDFNGETTKFTPMHHILLKGTPLNESPKTISISLAKGLSFNQSVGIYMNYPLELISTIKTRYLTHAPEEFNRLKKDYEDLLTAGSETTEQLTRSQTTPDINTIEKMILSTTQNKRFVLKVKNDILADIQQDGNVTPGDVKLFFARLHDFLNQITDGGFSKDSVQNEMSDNVKFKFHSVVSYALRESPLLLFYYSINFPNAVQLFDDLKIYKLSGVNSNVFKTSSNSKKDNSIATNLPAPILKCDKLEVKIFSVISILFKLYSNQYLKNMLTESELLTSFSSFIKLVQSMNLQSDLSIKTRLRHCLTSYSILSRKQPELRNVWISWYPQLEEAKIIDFMDEDQLNDIFNIHIQSLAEEDPIKAVKALEKVRLEHPTIKVHLMSYNMLMRKLVDIGETREAQLIATKYIVKEFTLVRSPEHDKYHLGSYFKSLNWNISDSNDSRKRGRDKTQANVNNDRFKQLNVKRNSKEGDVTIMNGLKIRTFEFDELDPSDKQQR</sequence>
<organism evidence="1 2">
    <name type="scientific">Ambrosiozyma monospora</name>
    <name type="common">Yeast</name>
    <name type="synonym">Endomycopsis monosporus</name>
    <dbReference type="NCBI Taxonomy" id="43982"/>
    <lineage>
        <taxon>Eukaryota</taxon>
        <taxon>Fungi</taxon>
        <taxon>Dikarya</taxon>
        <taxon>Ascomycota</taxon>
        <taxon>Saccharomycotina</taxon>
        <taxon>Pichiomycetes</taxon>
        <taxon>Pichiales</taxon>
        <taxon>Pichiaceae</taxon>
        <taxon>Ambrosiozyma</taxon>
    </lineage>
</organism>
<keyword evidence="2" id="KW-1185">Reference proteome</keyword>
<gene>
    <name evidence="1" type="ORF">Amon02_000009500</name>
</gene>
<comment type="caution">
    <text evidence="1">The sequence shown here is derived from an EMBL/GenBank/DDBJ whole genome shotgun (WGS) entry which is preliminary data.</text>
</comment>
<name>A0ACB5SRD7_AMBMO</name>
<protein>
    <submittedName>
        <fullName evidence="1">Unnamed protein product</fullName>
    </submittedName>
</protein>
<reference evidence="1" key="1">
    <citation type="submission" date="2023-04" db="EMBL/GenBank/DDBJ databases">
        <title>Ambrosiozyma monospora NBRC 10751.</title>
        <authorList>
            <person name="Ichikawa N."/>
            <person name="Sato H."/>
            <person name="Tonouchi N."/>
        </authorList>
    </citation>
    <scope>NUCLEOTIDE SEQUENCE</scope>
    <source>
        <strain evidence="1">NBRC 10751</strain>
    </source>
</reference>